<accession>A0ABT9Y075</accession>
<dbReference type="Proteomes" id="UP001224122">
    <property type="component" value="Unassembled WGS sequence"/>
</dbReference>
<comment type="caution">
    <text evidence="2">The sequence shown here is derived from an EMBL/GenBank/DDBJ whole genome shotgun (WGS) entry which is preliminary data.</text>
</comment>
<name>A0ABT9Y075_9BACI</name>
<dbReference type="InterPro" id="IPR025948">
    <property type="entry name" value="HTH-like_dom"/>
</dbReference>
<sequence length="72" mass="8502">MIKNNRQILDISNVRRPTITEKYTYYYEAKEQSNSGEELTAAIVEIFHKSRQNYGIRKIKHELKKLGMVASR</sequence>
<reference evidence="2 3" key="1">
    <citation type="submission" date="2023-07" db="EMBL/GenBank/DDBJ databases">
        <title>Genomic Encyclopedia of Type Strains, Phase IV (KMG-IV): sequencing the most valuable type-strain genomes for metagenomic binning, comparative biology and taxonomic classification.</title>
        <authorList>
            <person name="Goeker M."/>
        </authorList>
    </citation>
    <scope>NUCLEOTIDE SEQUENCE [LARGE SCALE GENOMIC DNA]</scope>
    <source>
        <strain evidence="2 3">DSM 27594</strain>
    </source>
</reference>
<gene>
    <name evidence="2" type="ORF">J2S10_004435</name>
</gene>
<evidence type="ECO:0000259" key="1">
    <source>
        <dbReference type="Pfam" id="PF13276"/>
    </source>
</evidence>
<proteinExistence type="predicted"/>
<keyword evidence="3" id="KW-1185">Reference proteome</keyword>
<feature type="domain" description="HTH-like" evidence="1">
    <location>
        <begin position="37"/>
        <end position="71"/>
    </location>
</feature>
<evidence type="ECO:0000313" key="2">
    <source>
        <dbReference type="EMBL" id="MDQ0201229.1"/>
    </source>
</evidence>
<dbReference type="EMBL" id="JAUSTW010000008">
    <property type="protein sequence ID" value="MDQ0201229.1"/>
    <property type="molecule type" value="Genomic_DNA"/>
</dbReference>
<dbReference type="Pfam" id="PF13276">
    <property type="entry name" value="HTH_21"/>
    <property type="match status" value="1"/>
</dbReference>
<evidence type="ECO:0000313" key="3">
    <source>
        <dbReference type="Proteomes" id="UP001224122"/>
    </source>
</evidence>
<organism evidence="2 3">
    <name type="scientific">Neobacillus ginsengisoli</name>
    <dbReference type="NCBI Taxonomy" id="904295"/>
    <lineage>
        <taxon>Bacteria</taxon>
        <taxon>Bacillati</taxon>
        <taxon>Bacillota</taxon>
        <taxon>Bacilli</taxon>
        <taxon>Bacillales</taxon>
        <taxon>Bacillaceae</taxon>
        <taxon>Neobacillus</taxon>
    </lineage>
</organism>
<protein>
    <recommendedName>
        <fullName evidence="1">HTH-like domain-containing protein</fullName>
    </recommendedName>
</protein>